<dbReference type="OMA" id="HAREGWI"/>
<evidence type="ECO:0000313" key="1">
    <source>
        <dbReference type="EMBL" id="PNR33906.1"/>
    </source>
</evidence>
<dbReference type="AlphaFoldDB" id="A0A2K1IXA3"/>
<dbReference type="InterPro" id="IPR003718">
    <property type="entry name" value="OsmC/Ohr_fam"/>
</dbReference>
<dbReference type="RefSeq" id="XP_073397024.1">
    <property type="nucleotide sequence ID" value="XM_073540923.1"/>
</dbReference>
<dbReference type="EnsemblPlants" id="Pp3c19_5270V3.2">
    <property type="protein sequence ID" value="Pp3c19_5270V3.2"/>
    <property type="gene ID" value="Pp3c19_5270"/>
</dbReference>
<gene>
    <name evidence="2" type="primary">LOC112295769</name>
    <name evidence="1" type="ORF">PHYPA_023722</name>
</gene>
<accession>A0A2K1IXA3</accession>
<evidence type="ECO:0000313" key="2">
    <source>
        <dbReference type="EnsemblPlants" id="Pp3c19_5270V3.1"/>
    </source>
</evidence>
<dbReference type="Proteomes" id="UP000006727">
    <property type="component" value="Chromosome 19"/>
</dbReference>
<reference evidence="1 3" key="2">
    <citation type="journal article" date="2018" name="Plant J.">
        <title>The Physcomitrella patens chromosome-scale assembly reveals moss genome structure and evolution.</title>
        <authorList>
            <person name="Lang D."/>
            <person name="Ullrich K.K."/>
            <person name="Murat F."/>
            <person name="Fuchs J."/>
            <person name="Jenkins J."/>
            <person name="Haas F.B."/>
            <person name="Piednoel M."/>
            <person name="Gundlach H."/>
            <person name="Van Bel M."/>
            <person name="Meyberg R."/>
            <person name="Vives C."/>
            <person name="Morata J."/>
            <person name="Symeonidi A."/>
            <person name="Hiss M."/>
            <person name="Muchero W."/>
            <person name="Kamisugi Y."/>
            <person name="Saleh O."/>
            <person name="Blanc G."/>
            <person name="Decker E.L."/>
            <person name="van Gessel N."/>
            <person name="Grimwood J."/>
            <person name="Hayes R.D."/>
            <person name="Graham S.W."/>
            <person name="Gunter L.E."/>
            <person name="McDaniel S.F."/>
            <person name="Hoernstein S.N.W."/>
            <person name="Larsson A."/>
            <person name="Li F.W."/>
            <person name="Perroud P.F."/>
            <person name="Phillips J."/>
            <person name="Ranjan P."/>
            <person name="Rokshar D.S."/>
            <person name="Rothfels C.J."/>
            <person name="Schneider L."/>
            <person name="Shu S."/>
            <person name="Stevenson D.W."/>
            <person name="Thummler F."/>
            <person name="Tillich M."/>
            <person name="Villarreal Aguilar J.C."/>
            <person name="Widiez T."/>
            <person name="Wong G.K."/>
            <person name="Wymore A."/>
            <person name="Zhang Y."/>
            <person name="Zimmer A.D."/>
            <person name="Quatrano R.S."/>
            <person name="Mayer K.F.X."/>
            <person name="Goodstein D."/>
            <person name="Casacuberta J.M."/>
            <person name="Vandepoele K."/>
            <person name="Reski R."/>
            <person name="Cuming A.C."/>
            <person name="Tuskan G.A."/>
            <person name="Maumus F."/>
            <person name="Salse J."/>
            <person name="Schmutz J."/>
            <person name="Rensing S.A."/>
        </authorList>
    </citation>
    <scope>NUCLEOTIDE SEQUENCE [LARGE SCALE GENOMIC DNA]</scope>
    <source>
        <strain evidence="2 3">cv. Gransden 2004</strain>
    </source>
</reference>
<dbReference type="EnsemblPlants" id="Pp3c19_5270V3.1">
    <property type="protein sequence ID" value="Pp3c19_5270V3.1"/>
    <property type="gene ID" value="Pp3c19_5270"/>
</dbReference>
<proteinExistence type="predicted"/>
<dbReference type="GeneID" id="112295769"/>
<dbReference type="Pfam" id="PF02566">
    <property type="entry name" value="OsmC"/>
    <property type="match status" value="1"/>
</dbReference>
<dbReference type="OrthoDB" id="10249433at2759"/>
<name>A0A2K1IXA3_PHYPA</name>
<evidence type="ECO:0008006" key="4">
    <source>
        <dbReference type="Google" id="ProtNLM"/>
    </source>
</evidence>
<reference evidence="2" key="3">
    <citation type="submission" date="2020-12" db="UniProtKB">
        <authorList>
            <consortium name="EnsemblPlants"/>
        </authorList>
    </citation>
    <scope>IDENTIFICATION</scope>
</reference>
<dbReference type="Gramene" id="Pp3c19_5270V3.3">
    <property type="protein sequence ID" value="Pp3c19_5270V3.3"/>
    <property type="gene ID" value="Pp3c19_5270"/>
</dbReference>
<dbReference type="STRING" id="3218.A0A2K1IXA3"/>
<dbReference type="PANTHER" id="PTHR39624:SF2">
    <property type="entry name" value="OSMC-LIKE PROTEIN"/>
    <property type="match status" value="1"/>
</dbReference>
<dbReference type="Gramene" id="Pp3c19_5270V3.2">
    <property type="protein sequence ID" value="Pp3c19_5270V3.2"/>
    <property type="gene ID" value="Pp3c19_5270"/>
</dbReference>
<dbReference type="Gene3D" id="3.30.300.20">
    <property type="match status" value="1"/>
</dbReference>
<dbReference type="Gramene" id="Pp3c19_5270V3.4">
    <property type="protein sequence ID" value="Pp3c19_5270V3.4"/>
    <property type="gene ID" value="Pp3c19_5270"/>
</dbReference>
<dbReference type="Gramene" id="Pp3c19_5270V3.1">
    <property type="protein sequence ID" value="Pp3c19_5270V3.1"/>
    <property type="gene ID" value="Pp3c19_5270"/>
</dbReference>
<organism evidence="1">
    <name type="scientific">Physcomitrium patens</name>
    <name type="common">Spreading-leaved earth moss</name>
    <name type="synonym">Physcomitrella patens</name>
    <dbReference type="NCBI Taxonomy" id="3218"/>
    <lineage>
        <taxon>Eukaryota</taxon>
        <taxon>Viridiplantae</taxon>
        <taxon>Streptophyta</taxon>
        <taxon>Embryophyta</taxon>
        <taxon>Bryophyta</taxon>
        <taxon>Bryophytina</taxon>
        <taxon>Bryopsida</taxon>
        <taxon>Funariidae</taxon>
        <taxon>Funariales</taxon>
        <taxon>Funariaceae</taxon>
        <taxon>Physcomitrium</taxon>
    </lineage>
</organism>
<dbReference type="RefSeq" id="XP_024403467.1">
    <property type="nucleotide sequence ID" value="XM_024547699.2"/>
</dbReference>
<evidence type="ECO:0000313" key="3">
    <source>
        <dbReference type="Proteomes" id="UP000006727"/>
    </source>
</evidence>
<dbReference type="SUPFAM" id="SSF82784">
    <property type="entry name" value="OsmC-like"/>
    <property type="match status" value="1"/>
</dbReference>
<dbReference type="InterPro" id="IPR015946">
    <property type="entry name" value="KH_dom-like_a/b"/>
</dbReference>
<dbReference type="PaxDb" id="3218-PP1S517_3V6.1"/>
<dbReference type="InterPro" id="IPR036102">
    <property type="entry name" value="OsmC/Ohrsf"/>
</dbReference>
<keyword evidence="3" id="KW-1185">Reference proteome</keyword>
<protein>
    <recommendedName>
        <fullName evidence="4">OsmC-like protein</fullName>
    </recommendedName>
</protein>
<dbReference type="PANTHER" id="PTHR39624">
    <property type="entry name" value="PROTEIN INVOLVED IN RIMO-MEDIATED BETA-METHYLTHIOLATION OF RIBOSOMAL PROTEIN S12 YCAO"/>
    <property type="match status" value="1"/>
</dbReference>
<dbReference type="EnsemblPlants" id="Pp3c19_5270V3.4">
    <property type="protein sequence ID" value="Pp3c19_5270V3.4"/>
    <property type="gene ID" value="Pp3c19_5270"/>
</dbReference>
<sequence length="178" mass="19500">MAAALVRPRIFLMPTLSAGLHSKVQRLRTCSRFLRVSSCSLHTVVATEDPNGEPYKHVITSGPHTFRGDLGEAWGAGGTAPEPKDYAFAGLAMCSSLTIRLFAERKKWPLRRVSVTVKEVSEKDLHGTIPDGLQMTISLEGDLSDAQKERLLEISARCPVKQMMLGKMRDGISVHLSA</sequence>
<dbReference type="EnsemblPlants" id="Pp3c19_5270V3.3">
    <property type="protein sequence ID" value="Pp3c19_5270V3.3"/>
    <property type="gene ID" value="Pp3c19_5270"/>
</dbReference>
<dbReference type="EMBL" id="ABEU02000019">
    <property type="protein sequence ID" value="PNR33906.1"/>
    <property type="molecule type" value="Genomic_DNA"/>
</dbReference>
<reference evidence="1 3" key="1">
    <citation type="journal article" date="2008" name="Science">
        <title>The Physcomitrella genome reveals evolutionary insights into the conquest of land by plants.</title>
        <authorList>
            <person name="Rensing S."/>
            <person name="Lang D."/>
            <person name="Zimmer A."/>
            <person name="Terry A."/>
            <person name="Salamov A."/>
            <person name="Shapiro H."/>
            <person name="Nishiyama T."/>
            <person name="Perroud P.-F."/>
            <person name="Lindquist E."/>
            <person name="Kamisugi Y."/>
            <person name="Tanahashi T."/>
            <person name="Sakakibara K."/>
            <person name="Fujita T."/>
            <person name="Oishi K."/>
            <person name="Shin-I T."/>
            <person name="Kuroki Y."/>
            <person name="Toyoda A."/>
            <person name="Suzuki Y."/>
            <person name="Hashimoto A."/>
            <person name="Yamaguchi K."/>
            <person name="Sugano A."/>
            <person name="Kohara Y."/>
            <person name="Fujiyama A."/>
            <person name="Anterola A."/>
            <person name="Aoki S."/>
            <person name="Ashton N."/>
            <person name="Barbazuk W.B."/>
            <person name="Barker E."/>
            <person name="Bennetzen J."/>
            <person name="Bezanilla M."/>
            <person name="Blankenship R."/>
            <person name="Cho S.H."/>
            <person name="Dutcher S."/>
            <person name="Estelle M."/>
            <person name="Fawcett J.A."/>
            <person name="Gundlach H."/>
            <person name="Hanada K."/>
            <person name="Heyl A."/>
            <person name="Hicks K.A."/>
            <person name="Hugh J."/>
            <person name="Lohr M."/>
            <person name="Mayer K."/>
            <person name="Melkozernov A."/>
            <person name="Murata T."/>
            <person name="Nelson D."/>
            <person name="Pils B."/>
            <person name="Prigge M."/>
            <person name="Reiss B."/>
            <person name="Renner T."/>
            <person name="Rombauts S."/>
            <person name="Rushton P."/>
            <person name="Sanderfoot A."/>
            <person name="Schween G."/>
            <person name="Shiu S.-H."/>
            <person name="Stueber K."/>
            <person name="Theodoulou F.L."/>
            <person name="Tu H."/>
            <person name="Van de Peer Y."/>
            <person name="Verrier P.J."/>
            <person name="Waters E."/>
            <person name="Wood A."/>
            <person name="Yang L."/>
            <person name="Cove D."/>
            <person name="Cuming A."/>
            <person name="Hasebe M."/>
            <person name="Lucas S."/>
            <person name="Mishler D.B."/>
            <person name="Reski R."/>
            <person name="Grigoriev I."/>
            <person name="Quatrano R.S."/>
            <person name="Boore J.L."/>
        </authorList>
    </citation>
    <scope>NUCLEOTIDE SEQUENCE [LARGE SCALE GENOMIC DNA]</scope>
    <source>
        <strain evidence="2 3">cv. Gransden 2004</strain>
    </source>
</reference>